<feature type="compositionally biased region" description="Basic and acidic residues" evidence="1">
    <location>
        <begin position="126"/>
        <end position="156"/>
    </location>
</feature>
<feature type="compositionally biased region" description="Low complexity" evidence="1">
    <location>
        <begin position="72"/>
        <end position="84"/>
    </location>
</feature>
<accession>A0A4S4AMZ2</accession>
<dbReference type="SUPFAM" id="SSF110087">
    <property type="entry name" value="DR1885-like metal-binding protein"/>
    <property type="match status" value="1"/>
</dbReference>
<proteinExistence type="predicted"/>
<gene>
    <name evidence="2" type="ORF">E6O51_12310</name>
</gene>
<dbReference type="Proteomes" id="UP000307956">
    <property type="component" value="Unassembled WGS sequence"/>
</dbReference>
<comment type="caution">
    <text evidence="2">The sequence shown here is derived from an EMBL/GenBank/DDBJ whole genome shotgun (WGS) entry which is preliminary data.</text>
</comment>
<dbReference type="PANTHER" id="PTHR36302:SF1">
    <property type="entry name" value="COPPER CHAPERONE PCU(A)C"/>
    <property type="match status" value="1"/>
</dbReference>
<feature type="compositionally biased region" description="Basic residues" evidence="1">
    <location>
        <begin position="1"/>
        <end position="22"/>
    </location>
</feature>
<dbReference type="AlphaFoldDB" id="A0A4S4AMZ2"/>
<organism evidence="2 3">
    <name type="scientific">Pseudothauera rhizosphaerae</name>
    <dbReference type="NCBI Taxonomy" id="2565932"/>
    <lineage>
        <taxon>Bacteria</taxon>
        <taxon>Pseudomonadati</taxon>
        <taxon>Pseudomonadota</taxon>
        <taxon>Betaproteobacteria</taxon>
        <taxon>Rhodocyclales</taxon>
        <taxon>Zoogloeaceae</taxon>
        <taxon>Pseudothauera</taxon>
    </lineage>
</organism>
<keyword evidence="3" id="KW-1185">Reference proteome</keyword>
<name>A0A4S4AMZ2_9RHOO</name>
<reference evidence="2 3" key="1">
    <citation type="submission" date="2019-04" db="EMBL/GenBank/DDBJ databases">
        <title>Azoarcus rhizosphaerae sp. nov. isolated from rhizosphere of Ficus religiosa.</title>
        <authorList>
            <person name="Lin S.-Y."/>
            <person name="Hameed A."/>
            <person name="Hsu Y.-H."/>
            <person name="Young C.-C."/>
        </authorList>
    </citation>
    <scope>NUCLEOTIDE SEQUENCE [LARGE SCALE GENOMIC DNA]</scope>
    <source>
        <strain evidence="2 3">CC-YHH848</strain>
    </source>
</reference>
<dbReference type="Pfam" id="PF04314">
    <property type="entry name" value="PCuAC"/>
    <property type="match status" value="1"/>
</dbReference>
<dbReference type="PANTHER" id="PTHR36302">
    <property type="entry name" value="BLR7088 PROTEIN"/>
    <property type="match status" value="1"/>
</dbReference>
<sequence length="372" mass="39994">MRTIRQQKKRMRGRPPRSPHTGRKADAWERGSGGIHAGRTSPDGRACHGQAGREAGLDRRRRGAGARRRRLLVGADPVSAAGLRRGARSRVQPAPRTMHRDPRGGADRSPFRAASDPARPGLPRPGGDRGPRPAQDRDRFHRRGDEHGVQPRDARPGCRRQLRGGGGAAGMQQRADEMARHGDPPYRPRPHPDPLRVRYRRGSAFRTKPEHAPRLAQGVPMHIKHLIALGLALPCLAFAGAGNSVSAGNPHVRQPPPNAPAAGAFMTLRNTGATEVRLVAASSPAAGRAELHTHRHEDGMMKMRRIEAIAIRAGGEAVLQPGGLHVMLMDLKSPLGEGDVVPLELQFDDGSSLRVDAPVVRPATGMQGAGGH</sequence>
<evidence type="ECO:0000256" key="1">
    <source>
        <dbReference type="SAM" id="MobiDB-lite"/>
    </source>
</evidence>
<dbReference type="OrthoDB" id="9796962at2"/>
<feature type="compositionally biased region" description="Basic residues" evidence="1">
    <location>
        <begin position="59"/>
        <end position="71"/>
    </location>
</feature>
<dbReference type="InterPro" id="IPR036182">
    <property type="entry name" value="PCuAC_sf"/>
</dbReference>
<feature type="compositionally biased region" description="Basic and acidic residues" evidence="1">
    <location>
        <begin position="98"/>
        <end position="110"/>
    </location>
</feature>
<dbReference type="InterPro" id="IPR058248">
    <property type="entry name" value="Lxx211020-like"/>
</dbReference>
<protein>
    <submittedName>
        <fullName evidence="2">Copper chaperone PCu(A)C</fullName>
    </submittedName>
</protein>
<evidence type="ECO:0000313" key="3">
    <source>
        <dbReference type="Proteomes" id="UP000307956"/>
    </source>
</evidence>
<feature type="region of interest" description="Disordered" evidence="1">
    <location>
        <begin position="1"/>
        <end position="196"/>
    </location>
</feature>
<feature type="compositionally biased region" description="Basic and acidic residues" evidence="1">
    <location>
        <begin position="174"/>
        <end position="196"/>
    </location>
</feature>
<dbReference type="InterPro" id="IPR007410">
    <property type="entry name" value="LpqE-like"/>
</dbReference>
<dbReference type="Gene3D" id="2.60.40.1890">
    <property type="entry name" value="PCu(A)C copper chaperone"/>
    <property type="match status" value="1"/>
</dbReference>
<evidence type="ECO:0000313" key="2">
    <source>
        <dbReference type="EMBL" id="THF61003.1"/>
    </source>
</evidence>
<dbReference type="EMBL" id="SSOD01000008">
    <property type="protein sequence ID" value="THF61003.1"/>
    <property type="molecule type" value="Genomic_DNA"/>
</dbReference>